<proteinExistence type="predicted"/>
<evidence type="ECO:0000313" key="1">
    <source>
        <dbReference type="EMBL" id="MBB5331802.1"/>
    </source>
</evidence>
<comment type="caution">
    <text evidence="1">The sequence shown here is derived from an EMBL/GenBank/DDBJ whole genome shotgun (WGS) entry which is preliminary data.</text>
</comment>
<reference evidence="1 2" key="1">
    <citation type="submission" date="2020-08" db="EMBL/GenBank/DDBJ databases">
        <title>Genomic Encyclopedia of Type Strains, Phase IV (KMG-V): Genome sequencing to study the core and pangenomes of soil and plant-associated prokaryotes.</title>
        <authorList>
            <person name="Whitman W."/>
        </authorList>
    </citation>
    <scope>NUCLEOTIDE SEQUENCE [LARGE SCALE GENOMIC DNA]</scope>
    <source>
        <strain evidence="1 2">X5P2</strain>
    </source>
</reference>
<protein>
    <submittedName>
        <fullName evidence="1">Uncharacterized protein</fullName>
    </submittedName>
</protein>
<evidence type="ECO:0000313" key="2">
    <source>
        <dbReference type="Proteomes" id="UP000535182"/>
    </source>
</evidence>
<sequence>MAQGLGVQLTNGRNLRDDPVALCVGAERPYRGCIGAVPVGTRSPQLYPSVVRSQQDASAKALVRPLLEAGLRTLWISEVASGQTICALAEGLKAKVPPTLGALDRCLSNCSDISLNKRFLGALDIFTHGGIRAITAQFAEGEELERSNAADWLCSRCWRLSVSSITRPARYSDPISRRYSDSWLALLFSLAYLVREMKLARSPHRRLPDRFSL</sequence>
<dbReference type="Proteomes" id="UP000535182">
    <property type="component" value="Unassembled WGS sequence"/>
</dbReference>
<dbReference type="AlphaFoldDB" id="A0A9X0QJV4"/>
<dbReference type="EMBL" id="JACHEB010000018">
    <property type="protein sequence ID" value="MBB5331802.1"/>
    <property type="molecule type" value="Genomic_DNA"/>
</dbReference>
<keyword evidence="2" id="KW-1185">Reference proteome</keyword>
<accession>A0A9X0QJV4</accession>
<name>A0A9X0QJV4_9BACT</name>
<organism evidence="1 2">
    <name type="scientific">Tunturiibacter gelidiferens</name>
    <dbReference type="NCBI Taxonomy" id="3069689"/>
    <lineage>
        <taxon>Bacteria</taxon>
        <taxon>Pseudomonadati</taxon>
        <taxon>Acidobacteriota</taxon>
        <taxon>Terriglobia</taxon>
        <taxon>Terriglobales</taxon>
        <taxon>Acidobacteriaceae</taxon>
        <taxon>Tunturiibacter</taxon>
    </lineage>
</organism>
<gene>
    <name evidence="1" type="ORF">HDF14_005451</name>
</gene>